<dbReference type="PROSITE" id="PS50931">
    <property type="entry name" value="HTH_LYSR"/>
    <property type="match status" value="1"/>
</dbReference>
<dbReference type="Gene3D" id="1.10.10.10">
    <property type="entry name" value="Winged helix-like DNA-binding domain superfamily/Winged helix DNA-binding domain"/>
    <property type="match status" value="1"/>
</dbReference>
<dbReference type="EMBL" id="CADILD010000001">
    <property type="protein sequence ID" value="CAB3828313.1"/>
    <property type="molecule type" value="Genomic_DNA"/>
</dbReference>
<accession>A0A6S7C1S1</accession>
<keyword evidence="3" id="KW-0238">DNA-binding</keyword>
<reference evidence="6 7" key="1">
    <citation type="submission" date="2020-04" db="EMBL/GenBank/DDBJ databases">
        <authorList>
            <person name="De Canck E."/>
        </authorList>
    </citation>
    <scope>NUCLEOTIDE SEQUENCE [LARGE SCALE GENOMIC DNA]</scope>
    <source>
        <strain evidence="6 7">LMG 1861</strain>
    </source>
</reference>
<dbReference type="InterPro" id="IPR036390">
    <property type="entry name" value="WH_DNA-bd_sf"/>
</dbReference>
<dbReference type="InterPro" id="IPR005119">
    <property type="entry name" value="LysR_subst-bd"/>
</dbReference>
<evidence type="ECO:0000259" key="5">
    <source>
        <dbReference type="PROSITE" id="PS50931"/>
    </source>
</evidence>
<evidence type="ECO:0000313" key="7">
    <source>
        <dbReference type="Proteomes" id="UP000494105"/>
    </source>
</evidence>
<protein>
    <recommendedName>
        <fullName evidence="5">HTH lysR-type domain-containing protein</fullName>
    </recommendedName>
</protein>
<evidence type="ECO:0000256" key="3">
    <source>
        <dbReference type="ARBA" id="ARBA00023125"/>
    </source>
</evidence>
<dbReference type="InterPro" id="IPR036388">
    <property type="entry name" value="WH-like_DNA-bd_sf"/>
</dbReference>
<comment type="similarity">
    <text evidence="1">Belongs to the LysR transcriptional regulatory family.</text>
</comment>
<name>A0A6S7C1S1_9BURK</name>
<dbReference type="Pfam" id="PF00126">
    <property type="entry name" value="HTH_1"/>
    <property type="match status" value="1"/>
</dbReference>
<dbReference type="PANTHER" id="PTHR30427:SF1">
    <property type="entry name" value="TRANSCRIPTIONAL ACTIVATOR PROTEIN LYSR"/>
    <property type="match status" value="1"/>
</dbReference>
<keyword evidence="4" id="KW-0804">Transcription</keyword>
<dbReference type="GO" id="GO:0009089">
    <property type="term" value="P:lysine biosynthetic process via diaminopimelate"/>
    <property type="evidence" value="ECO:0007669"/>
    <property type="project" value="TreeGrafter"/>
</dbReference>
<sequence length="347" mass="37551">MGYAQNVMAPTWRARRSAALAIKWQLPNSLRTFLPMAGPLPSAPGALTLRQIEVFHAVMLTGSLSEAGRMLSVTQPAVSRVLASAENRLRYPLFERVKGRLHPTPEARRLYAEAEEIFGRVNRFNALAGALGAGSASTVSLVSSPSFSEWLVPHAIQKFRERHPDTPIRYRPLAFDALLPHLLLGQADFGLASMPPPVNANIVSEEIGQGWLGCAVPRGHPLAVRSRLRAEDLQGHLLIGYGADTPFGRLASRFLNSGPTPVQPQIEIRSTPEALALVRQGVGVALIESFGYHPSFGKDFVLLPTDPALGHAIHLLHAASSPLSSSARRFASVLKALIKQAQKSAPY</sequence>
<dbReference type="Gene3D" id="3.40.190.10">
    <property type="entry name" value="Periplasmic binding protein-like II"/>
    <property type="match status" value="2"/>
</dbReference>
<proteinExistence type="inferred from homology"/>
<evidence type="ECO:0000256" key="2">
    <source>
        <dbReference type="ARBA" id="ARBA00023015"/>
    </source>
</evidence>
<dbReference type="InterPro" id="IPR000847">
    <property type="entry name" value="LysR_HTH_N"/>
</dbReference>
<dbReference type="Pfam" id="PF03466">
    <property type="entry name" value="LysR_substrate"/>
    <property type="match status" value="1"/>
</dbReference>
<gene>
    <name evidence="6" type="ORF">LMG1861_00625</name>
</gene>
<evidence type="ECO:0000313" key="6">
    <source>
        <dbReference type="EMBL" id="CAB3828313.1"/>
    </source>
</evidence>
<keyword evidence="2" id="KW-0805">Transcription regulation</keyword>
<organism evidence="6 7">
    <name type="scientific">Achromobacter piechaudii</name>
    <dbReference type="NCBI Taxonomy" id="72556"/>
    <lineage>
        <taxon>Bacteria</taxon>
        <taxon>Pseudomonadati</taxon>
        <taxon>Pseudomonadota</taxon>
        <taxon>Betaproteobacteria</taxon>
        <taxon>Burkholderiales</taxon>
        <taxon>Alcaligenaceae</taxon>
        <taxon>Achromobacter</taxon>
    </lineage>
</organism>
<dbReference type="PANTHER" id="PTHR30427">
    <property type="entry name" value="TRANSCRIPTIONAL ACTIVATOR PROTEIN LYSR"/>
    <property type="match status" value="1"/>
</dbReference>
<dbReference type="AlphaFoldDB" id="A0A6S7C1S1"/>
<evidence type="ECO:0000256" key="1">
    <source>
        <dbReference type="ARBA" id="ARBA00009437"/>
    </source>
</evidence>
<feature type="domain" description="HTH lysR-type" evidence="5">
    <location>
        <begin position="47"/>
        <end position="104"/>
    </location>
</feature>
<dbReference type="GO" id="GO:0010628">
    <property type="term" value="P:positive regulation of gene expression"/>
    <property type="evidence" value="ECO:0007669"/>
    <property type="project" value="TreeGrafter"/>
</dbReference>
<dbReference type="GO" id="GO:0003700">
    <property type="term" value="F:DNA-binding transcription factor activity"/>
    <property type="evidence" value="ECO:0007669"/>
    <property type="project" value="InterPro"/>
</dbReference>
<dbReference type="Proteomes" id="UP000494105">
    <property type="component" value="Unassembled WGS sequence"/>
</dbReference>
<dbReference type="SUPFAM" id="SSF53850">
    <property type="entry name" value="Periplasmic binding protein-like II"/>
    <property type="match status" value="1"/>
</dbReference>
<dbReference type="SUPFAM" id="SSF46785">
    <property type="entry name" value="Winged helix' DNA-binding domain"/>
    <property type="match status" value="1"/>
</dbReference>
<evidence type="ECO:0000256" key="4">
    <source>
        <dbReference type="ARBA" id="ARBA00023163"/>
    </source>
</evidence>
<dbReference type="GO" id="GO:0043565">
    <property type="term" value="F:sequence-specific DNA binding"/>
    <property type="evidence" value="ECO:0007669"/>
    <property type="project" value="TreeGrafter"/>
</dbReference>